<dbReference type="Pfam" id="PF13561">
    <property type="entry name" value="adh_short_C2"/>
    <property type="match status" value="1"/>
</dbReference>
<name>A0A3S2UUZ9_9SPHN</name>
<dbReference type="RefSeq" id="WP_127707674.1">
    <property type="nucleotide sequence ID" value="NZ_SACO01000004.1"/>
</dbReference>
<dbReference type="Proteomes" id="UP000282837">
    <property type="component" value="Unassembled WGS sequence"/>
</dbReference>
<dbReference type="EMBL" id="SACO01000004">
    <property type="protein sequence ID" value="RVU05742.1"/>
    <property type="molecule type" value="Genomic_DNA"/>
</dbReference>
<evidence type="ECO:0000313" key="4">
    <source>
        <dbReference type="Proteomes" id="UP000282837"/>
    </source>
</evidence>
<dbReference type="PANTHER" id="PTHR24321">
    <property type="entry name" value="DEHYDROGENASES, SHORT CHAIN"/>
    <property type="match status" value="1"/>
</dbReference>
<protein>
    <submittedName>
        <fullName evidence="3">SDR family oxidoreductase</fullName>
    </submittedName>
</protein>
<dbReference type="SUPFAM" id="SSF51735">
    <property type="entry name" value="NAD(P)-binding Rossmann-fold domains"/>
    <property type="match status" value="1"/>
</dbReference>
<evidence type="ECO:0000256" key="1">
    <source>
        <dbReference type="ARBA" id="ARBA00006484"/>
    </source>
</evidence>
<dbReference type="OrthoDB" id="9804774at2"/>
<dbReference type="InterPro" id="IPR036291">
    <property type="entry name" value="NAD(P)-bd_dom_sf"/>
</dbReference>
<accession>A0A3S2UUZ9</accession>
<proteinExistence type="inferred from homology"/>
<dbReference type="Gene3D" id="3.40.50.720">
    <property type="entry name" value="NAD(P)-binding Rossmann-like Domain"/>
    <property type="match status" value="1"/>
</dbReference>
<dbReference type="PRINTS" id="PR00081">
    <property type="entry name" value="GDHRDH"/>
</dbReference>
<keyword evidence="2" id="KW-0560">Oxidoreductase</keyword>
<evidence type="ECO:0000256" key="2">
    <source>
        <dbReference type="ARBA" id="ARBA00023002"/>
    </source>
</evidence>
<comment type="caution">
    <text evidence="3">The sequence shown here is derived from an EMBL/GenBank/DDBJ whole genome shotgun (WGS) entry which is preliminary data.</text>
</comment>
<dbReference type="InterPro" id="IPR002347">
    <property type="entry name" value="SDR_fam"/>
</dbReference>
<dbReference type="PANTHER" id="PTHR24321:SF8">
    <property type="entry name" value="ESTRADIOL 17-BETA-DEHYDROGENASE 8-RELATED"/>
    <property type="match status" value="1"/>
</dbReference>
<dbReference type="GO" id="GO:0016491">
    <property type="term" value="F:oxidoreductase activity"/>
    <property type="evidence" value="ECO:0007669"/>
    <property type="project" value="UniProtKB-KW"/>
</dbReference>
<comment type="similarity">
    <text evidence="1">Belongs to the short-chain dehydrogenases/reductases (SDR) family.</text>
</comment>
<dbReference type="InterPro" id="IPR020904">
    <property type="entry name" value="Sc_DH/Rdtase_CS"/>
</dbReference>
<dbReference type="PRINTS" id="PR00080">
    <property type="entry name" value="SDRFAMILY"/>
</dbReference>
<evidence type="ECO:0000313" key="3">
    <source>
        <dbReference type="EMBL" id="RVU05742.1"/>
    </source>
</evidence>
<gene>
    <name evidence="3" type="ORF">EOE18_07080</name>
</gene>
<keyword evidence="4" id="KW-1185">Reference proteome</keyword>
<dbReference type="CDD" id="cd05233">
    <property type="entry name" value="SDR_c"/>
    <property type="match status" value="1"/>
</dbReference>
<dbReference type="PROSITE" id="PS00061">
    <property type="entry name" value="ADH_SHORT"/>
    <property type="match status" value="1"/>
</dbReference>
<reference evidence="3 4" key="1">
    <citation type="submission" date="2019-01" db="EMBL/GenBank/DDBJ databases">
        <authorList>
            <person name="Chen W.-M."/>
        </authorList>
    </citation>
    <scope>NUCLEOTIDE SEQUENCE [LARGE SCALE GENOMIC DNA]</scope>
    <source>
        <strain evidence="3 4">FSY-9</strain>
    </source>
</reference>
<dbReference type="AlphaFoldDB" id="A0A3S2UUZ9"/>
<dbReference type="FunFam" id="3.40.50.720:FF:000084">
    <property type="entry name" value="Short-chain dehydrogenase reductase"/>
    <property type="match status" value="1"/>
</dbReference>
<sequence>MSAAPENGRLAGRCGIVTGGGSGIGAATAARLRADGAKILTVDRAGQVDLLIDVAAPAANAEIVAEAMERFGRLDLLVPCAGISAFCPLEGHSDAYFDEVMAVNVSAVFRLVRNALPHLKAAGSGRIVTIGSVTSQFGDAGLVAYGASKHAVLGLTRALAGELGPFGITANCIMPGAIDTPMTAPAFTAMPQYRQHWEQKAALGRLGQPEDIADVIAFLCSEDARFVTGQGLLVDGGAMTRM</sequence>
<organism evidence="3 4">
    <name type="scientific">Novosphingobium umbonatum</name>
    <dbReference type="NCBI Taxonomy" id="1908524"/>
    <lineage>
        <taxon>Bacteria</taxon>
        <taxon>Pseudomonadati</taxon>
        <taxon>Pseudomonadota</taxon>
        <taxon>Alphaproteobacteria</taxon>
        <taxon>Sphingomonadales</taxon>
        <taxon>Sphingomonadaceae</taxon>
        <taxon>Novosphingobium</taxon>
    </lineage>
</organism>